<dbReference type="PANTHER" id="PTHR33121:SF70">
    <property type="entry name" value="SIGNALING PROTEIN YKOW"/>
    <property type="match status" value="1"/>
</dbReference>
<feature type="domain" description="PTS EIIC type-3" evidence="10">
    <location>
        <begin position="2"/>
        <end position="380"/>
    </location>
</feature>
<comment type="subcellular location">
    <subcellularLocation>
        <location evidence="1">Cell membrane</location>
        <topology evidence="1">Multi-pass membrane protein</topology>
    </subcellularLocation>
</comment>
<evidence type="ECO:0000256" key="5">
    <source>
        <dbReference type="ARBA" id="ARBA00022692"/>
    </source>
</evidence>
<keyword evidence="3" id="KW-1003">Cell membrane</keyword>
<dbReference type="InterPro" id="IPR035919">
    <property type="entry name" value="EAL_sf"/>
</dbReference>
<feature type="transmembrane region" description="Helical" evidence="8">
    <location>
        <begin position="287"/>
        <end position="307"/>
    </location>
</feature>
<evidence type="ECO:0000256" key="2">
    <source>
        <dbReference type="ARBA" id="ARBA00022448"/>
    </source>
</evidence>
<reference evidence="12" key="1">
    <citation type="journal article" date="2014" name="Nat. Chem. Biol.">
        <title>Biosynthesis of polybrominated aromatic organic compounds by marine bacteria.</title>
        <authorList>
            <person name="Agarwal V."/>
            <person name="El Gamal A.A."/>
            <person name="Yamanaka K."/>
            <person name="Poth D."/>
            <person name="Kersten R.D."/>
            <person name="Schorn M."/>
            <person name="Allen E.E."/>
            <person name="Moore B.S."/>
        </authorList>
    </citation>
    <scope>NUCLEOTIDE SEQUENCE [LARGE SCALE GENOMIC DNA]</scope>
    <source>
        <strain evidence="12">2ta16</strain>
    </source>
</reference>
<dbReference type="SMART" id="SM00052">
    <property type="entry name" value="EAL"/>
    <property type="match status" value="1"/>
</dbReference>
<name>V4HQH5_PSEL2</name>
<keyword evidence="2" id="KW-0813">Transport</keyword>
<keyword evidence="4" id="KW-0762">Sugar transport</keyword>
<keyword evidence="7 8" id="KW-0472">Membrane</keyword>
<comment type="caution">
    <text evidence="11">The sequence shown here is derived from an EMBL/GenBank/DDBJ whole genome shotgun (WGS) entry which is preliminary data.</text>
</comment>
<feature type="transmembrane region" description="Helical" evidence="8">
    <location>
        <begin position="167"/>
        <end position="185"/>
    </location>
</feature>
<dbReference type="InterPro" id="IPR003352">
    <property type="entry name" value="PTS_EIIC"/>
</dbReference>
<feature type="transmembrane region" description="Helical" evidence="8">
    <location>
        <begin position="363"/>
        <end position="381"/>
    </location>
</feature>
<dbReference type="GO" id="GO:0071111">
    <property type="term" value="F:cyclic-guanylate-specific phosphodiesterase activity"/>
    <property type="evidence" value="ECO:0007669"/>
    <property type="project" value="InterPro"/>
</dbReference>
<evidence type="ECO:0000259" key="10">
    <source>
        <dbReference type="PROSITE" id="PS51105"/>
    </source>
</evidence>
<dbReference type="InterPro" id="IPR001633">
    <property type="entry name" value="EAL_dom"/>
</dbReference>
<dbReference type="Gene3D" id="3.20.20.450">
    <property type="entry name" value="EAL domain"/>
    <property type="match status" value="1"/>
</dbReference>
<feature type="transmembrane region" description="Helical" evidence="8">
    <location>
        <begin position="61"/>
        <end position="85"/>
    </location>
</feature>
<dbReference type="GO" id="GO:0005886">
    <property type="term" value="C:plasma membrane"/>
    <property type="evidence" value="ECO:0007669"/>
    <property type="project" value="UniProtKB-SubCell"/>
</dbReference>
<dbReference type="InterPro" id="IPR050706">
    <property type="entry name" value="Cyclic-di-GMP_PDE-like"/>
</dbReference>
<dbReference type="InterPro" id="IPR004501">
    <property type="entry name" value="PTS_EIIC_3"/>
</dbReference>
<evidence type="ECO:0000259" key="9">
    <source>
        <dbReference type="PROSITE" id="PS50883"/>
    </source>
</evidence>
<feature type="transmembrane region" description="Helical" evidence="8">
    <location>
        <begin position="92"/>
        <end position="113"/>
    </location>
</feature>
<organism evidence="11 12">
    <name type="scientific">Pseudoalteromonas luteoviolacea (strain 2ta16)</name>
    <dbReference type="NCBI Taxonomy" id="1353533"/>
    <lineage>
        <taxon>Bacteria</taxon>
        <taxon>Pseudomonadati</taxon>
        <taxon>Pseudomonadota</taxon>
        <taxon>Gammaproteobacteria</taxon>
        <taxon>Alteromonadales</taxon>
        <taxon>Pseudoalteromonadaceae</taxon>
        <taxon>Pseudoalteromonas</taxon>
    </lineage>
</organism>
<dbReference type="PATRIC" id="fig|1353533.3.peg.3446"/>
<feature type="transmembrane region" description="Helical" evidence="8">
    <location>
        <begin position="313"/>
        <end position="331"/>
    </location>
</feature>
<dbReference type="AlphaFoldDB" id="V4HQH5"/>
<dbReference type="EMBL" id="AUSV01000086">
    <property type="protein sequence ID" value="ESP92023.1"/>
    <property type="molecule type" value="Genomic_DNA"/>
</dbReference>
<gene>
    <name evidence="11" type="ORF">PL2TA16_04859</name>
</gene>
<protein>
    <submittedName>
        <fullName evidence="11">EAL domain protein</fullName>
    </submittedName>
</protein>
<evidence type="ECO:0000256" key="1">
    <source>
        <dbReference type="ARBA" id="ARBA00004651"/>
    </source>
</evidence>
<dbReference type="Pfam" id="PF02378">
    <property type="entry name" value="PTS_EIIC"/>
    <property type="match status" value="1"/>
</dbReference>
<keyword evidence="6 8" id="KW-1133">Transmembrane helix</keyword>
<evidence type="ECO:0000256" key="4">
    <source>
        <dbReference type="ARBA" id="ARBA00022597"/>
    </source>
</evidence>
<feature type="domain" description="EAL" evidence="9">
    <location>
        <begin position="422"/>
        <end position="673"/>
    </location>
</feature>
<dbReference type="Pfam" id="PF00563">
    <property type="entry name" value="EAL"/>
    <property type="match status" value="1"/>
</dbReference>
<dbReference type="GO" id="GO:0009401">
    <property type="term" value="P:phosphoenolpyruvate-dependent sugar phosphotransferase system"/>
    <property type="evidence" value="ECO:0007669"/>
    <property type="project" value="InterPro"/>
</dbReference>
<evidence type="ECO:0000313" key="12">
    <source>
        <dbReference type="Proteomes" id="UP000017820"/>
    </source>
</evidence>
<evidence type="ECO:0000256" key="3">
    <source>
        <dbReference type="ARBA" id="ARBA00022475"/>
    </source>
</evidence>
<evidence type="ECO:0000313" key="11">
    <source>
        <dbReference type="EMBL" id="ESP92023.1"/>
    </source>
</evidence>
<dbReference type="PROSITE" id="PS50883">
    <property type="entry name" value="EAL"/>
    <property type="match status" value="1"/>
</dbReference>
<feature type="transmembrane region" description="Helical" evidence="8">
    <location>
        <begin position="255"/>
        <end position="275"/>
    </location>
</feature>
<dbReference type="PROSITE" id="PS51105">
    <property type="entry name" value="PTS_EIIC_TYPE_3"/>
    <property type="match status" value="1"/>
</dbReference>
<sequence>MFYTRLSHAIKTIMHSKYLLSLREAFISLLPYFVSSALALLVLNSAIYFNLLTPTHTLYRILFNGASLILGLFPVFVATSIGFFISKNYGHSGIIGAMLALLCFAVHGQYIVYNNDAYELNPTGATPFAIIIPSISSLLLIVCMELQPSFERYLYQVSHFLSEKLRTIVPFSVVFFSFYLFMPLLYTAGEEIAYWLTPDMTNTSVAWLAFQRMLITHGLWFLGIHGDNTFDMLLSSGFLSQPILPGISAKTFYDTFVLVSGTGCFAGLILAALCLRRSGHERNIAKLSIPFTAFNFCEIIVFALPIFLNPIMLLPFMLVPCLNFAVSYVVLSQGWVDVSNIEISWMTPAIISGYRVSGGLDGAFLQICLIVLSAIVYYPFLRWHNRQINFENAINKLSDKLNISEQLRSSGELAFISHQRDIEFASKELNQVLTDISTGKLKLFYQPQICQISETINGLEALLRLQKPNGSLVGPYFLDTLIKHDQTDIIDKWVIEQAQRDLEYFNKKGFTPIISINVNPKVMIDHVLINYICDKFQKFPNQLKIEVVESGYLSDKNKVIRNIQKLRAFNIITVIDDFGTGYSSLSMLADLPIDIIKLDKSLLDNAQEESGADFYTYVVELLHKMDKHLIAEGVETRYQLEFVRALQVETVQGWYYQKALPKQDVIKFTTQFNSNKP</sequence>
<dbReference type="PANTHER" id="PTHR33121">
    <property type="entry name" value="CYCLIC DI-GMP PHOSPHODIESTERASE PDEF"/>
    <property type="match status" value="1"/>
</dbReference>
<dbReference type="CDD" id="cd01948">
    <property type="entry name" value="EAL"/>
    <property type="match status" value="1"/>
</dbReference>
<evidence type="ECO:0000256" key="6">
    <source>
        <dbReference type="ARBA" id="ARBA00022989"/>
    </source>
</evidence>
<evidence type="ECO:0000256" key="7">
    <source>
        <dbReference type="ARBA" id="ARBA00023136"/>
    </source>
</evidence>
<dbReference type="GO" id="GO:0008982">
    <property type="term" value="F:protein-N(PI)-phosphohistidine-sugar phosphotransferase activity"/>
    <property type="evidence" value="ECO:0007669"/>
    <property type="project" value="InterPro"/>
</dbReference>
<dbReference type="Proteomes" id="UP000017820">
    <property type="component" value="Unassembled WGS sequence"/>
</dbReference>
<keyword evidence="5 8" id="KW-0812">Transmembrane</keyword>
<feature type="transmembrane region" description="Helical" evidence="8">
    <location>
        <begin position="25"/>
        <end position="49"/>
    </location>
</feature>
<evidence type="ECO:0000256" key="8">
    <source>
        <dbReference type="SAM" id="Phobius"/>
    </source>
</evidence>
<accession>V4HQH5</accession>
<proteinExistence type="predicted"/>
<dbReference type="SUPFAM" id="SSF141868">
    <property type="entry name" value="EAL domain-like"/>
    <property type="match status" value="1"/>
</dbReference>
<feature type="transmembrane region" description="Helical" evidence="8">
    <location>
        <begin position="125"/>
        <end position="146"/>
    </location>
</feature>